<evidence type="ECO:0000313" key="3">
    <source>
        <dbReference type="Proteomes" id="UP000768462"/>
    </source>
</evidence>
<dbReference type="AlphaFoldDB" id="A0A927ZT43"/>
<comment type="caution">
    <text evidence="2">The sequence shown here is derived from an EMBL/GenBank/DDBJ whole genome shotgun (WGS) entry which is preliminary data.</text>
</comment>
<dbReference type="Pfam" id="PF06094">
    <property type="entry name" value="GGACT"/>
    <property type="match status" value="1"/>
</dbReference>
<dbReference type="InterPro" id="IPR036568">
    <property type="entry name" value="GGCT-like_sf"/>
</dbReference>
<accession>A0A927ZT43</accession>
<sequence length="145" mass="16942">MTYPTEEKKVFVYGSLREGFFNYDKYLKNKVPPASLGEIKGKLFHLSHKGYPALLDGDDTVIGEIMALKDFYEDIVSLDQMEGFRSFEDISINEYIRTTINVKNLETKAIENCYVYKYVDVNDKNFNSHAIYIHHGDWKKYMNSL</sequence>
<reference evidence="2" key="1">
    <citation type="submission" date="2019-04" db="EMBL/GenBank/DDBJ databases">
        <title>Evolution of Biomass-Degrading Anaerobic Consortia Revealed by Metagenomics.</title>
        <authorList>
            <person name="Peng X."/>
        </authorList>
    </citation>
    <scope>NUCLEOTIDE SEQUENCE</scope>
    <source>
        <strain evidence="2">SIG254</strain>
    </source>
</reference>
<dbReference type="SUPFAM" id="SSF110857">
    <property type="entry name" value="Gamma-glutamyl cyclotransferase-like"/>
    <property type="match status" value="1"/>
</dbReference>
<dbReference type="EMBL" id="SVCM01000059">
    <property type="protein sequence ID" value="MBE6059548.1"/>
    <property type="molecule type" value="Genomic_DNA"/>
</dbReference>
<dbReference type="InterPro" id="IPR009288">
    <property type="entry name" value="AIG2-like_dom"/>
</dbReference>
<feature type="domain" description="Gamma-glutamylcyclotransferase AIG2-like" evidence="1">
    <location>
        <begin position="10"/>
        <end position="140"/>
    </location>
</feature>
<organism evidence="2 3">
    <name type="scientific">Clostridium sulfidigenes</name>
    <dbReference type="NCBI Taxonomy" id="318464"/>
    <lineage>
        <taxon>Bacteria</taxon>
        <taxon>Bacillati</taxon>
        <taxon>Bacillota</taxon>
        <taxon>Clostridia</taxon>
        <taxon>Eubacteriales</taxon>
        <taxon>Clostridiaceae</taxon>
        <taxon>Clostridium</taxon>
    </lineage>
</organism>
<evidence type="ECO:0000259" key="1">
    <source>
        <dbReference type="Pfam" id="PF06094"/>
    </source>
</evidence>
<protein>
    <submittedName>
        <fullName evidence="2">Gamma-glutamylcyclotransferase</fullName>
    </submittedName>
</protein>
<dbReference type="Gene3D" id="3.10.490.10">
    <property type="entry name" value="Gamma-glutamyl cyclotransferase-like"/>
    <property type="match status" value="1"/>
</dbReference>
<dbReference type="Proteomes" id="UP000768462">
    <property type="component" value="Unassembled WGS sequence"/>
</dbReference>
<proteinExistence type="predicted"/>
<dbReference type="InterPro" id="IPR013024">
    <property type="entry name" value="GGCT-like"/>
</dbReference>
<evidence type="ECO:0000313" key="2">
    <source>
        <dbReference type="EMBL" id="MBE6059548.1"/>
    </source>
</evidence>
<dbReference type="CDD" id="cd06661">
    <property type="entry name" value="GGCT_like"/>
    <property type="match status" value="1"/>
</dbReference>
<gene>
    <name evidence="2" type="ORF">E7215_05165</name>
</gene>
<name>A0A927ZT43_9CLOT</name>